<reference evidence="2 3" key="1">
    <citation type="submission" date="2023-10" db="EMBL/GenBank/DDBJ databases">
        <title>The complete genome sequence of Methanoculleus receptaculi DSM 18860.</title>
        <authorList>
            <person name="Lai S.-J."/>
            <person name="You Y.-T."/>
            <person name="Chen S.-C."/>
        </authorList>
    </citation>
    <scope>NUCLEOTIDE SEQUENCE [LARGE SCALE GENOMIC DNA]</scope>
    <source>
        <strain evidence="2 3">DSM 18860</strain>
    </source>
</reference>
<proteinExistence type="predicted"/>
<evidence type="ECO:0000256" key="1">
    <source>
        <dbReference type="SAM" id="MobiDB-lite"/>
    </source>
</evidence>
<accession>A0AAX4FX53</accession>
<dbReference type="RefSeq" id="WP_318622113.1">
    <property type="nucleotide sequence ID" value="NZ_CP137642.1"/>
</dbReference>
<gene>
    <name evidence="2" type="ORF">R6Y96_03375</name>
</gene>
<evidence type="ECO:0000313" key="3">
    <source>
        <dbReference type="Proteomes" id="UP001305652"/>
    </source>
</evidence>
<evidence type="ECO:0000313" key="2">
    <source>
        <dbReference type="EMBL" id="WOX58292.1"/>
    </source>
</evidence>
<name>A0AAX4FX53_9EURY</name>
<organism evidence="2 3">
    <name type="scientific">Methanoculleus receptaculi</name>
    <dbReference type="NCBI Taxonomy" id="394967"/>
    <lineage>
        <taxon>Archaea</taxon>
        <taxon>Methanobacteriati</taxon>
        <taxon>Methanobacteriota</taxon>
        <taxon>Stenosarchaea group</taxon>
        <taxon>Methanomicrobia</taxon>
        <taxon>Methanomicrobiales</taxon>
        <taxon>Methanomicrobiaceae</taxon>
        <taxon>Methanoculleus</taxon>
    </lineage>
</organism>
<sequence length="307" mass="33262">MYTSEGEPGNAAPVPTPPTFQPDILDKPIINAPAGKEGAPPFLFEFDTGNSSGFEEIRTDRPGAPTLILGSNASATLPIIVSSEADTGVGIRLIRTDGLPDDVCVSYVPDSFTLRMGEKTRLMMHLTALDNRTLPAEAIVVWMEGAGWEVGRGFFLGLDHGEALPGMPDNSGEDTPYIEIHRAGGLSIFLYPGDRGYPALKAECSEQIQCISARYQTAFSPAELKAMKQNGTYVAMNFQVSTTFETGYIVDGSPKVVTVNEVIIFLDLESYPETMIITRADDGPGVWDTSRDRKELRDLVTPDVHGL</sequence>
<keyword evidence="3" id="KW-1185">Reference proteome</keyword>
<dbReference type="Proteomes" id="UP001305652">
    <property type="component" value="Chromosome"/>
</dbReference>
<dbReference type="KEGG" id="mrc:R6Y96_03375"/>
<protein>
    <submittedName>
        <fullName evidence="2">Uncharacterized protein</fullName>
    </submittedName>
</protein>
<dbReference type="AlphaFoldDB" id="A0AAX4FX53"/>
<feature type="region of interest" description="Disordered" evidence="1">
    <location>
        <begin position="1"/>
        <end position="21"/>
    </location>
</feature>
<dbReference type="EMBL" id="CP137642">
    <property type="protein sequence ID" value="WOX58292.1"/>
    <property type="molecule type" value="Genomic_DNA"/>
</dbReference>
<dbReference type="GeneID" id="85732166"/>